<dbReference type="EMBL" id="CP115920">
    <property type="protein sequence ID" value="XCD17472.1"/>
    <property type="molecule type" value="Genomic_DNA"/>
</dbReference>
<dbReference type="SUPFAM" id="SSF47781">
    <property type="entry name" value="RuvA domain 2-like"/>
    <property type="match status" value="1"/>
</dbReference>
<evidence type="ECO:0000256" key="1">
    <source>
        <dbReference type="SAM" id="SignalP"/>
    </source>
</evidence>
<evidence type="ECO:0000313" key="3">
    <source>
        <dbReference type="EMBL" id="XCD17472.1"/>
    </source>
</evidence>
<dbReference type="AlphaFoldDB" id="A0AAU8BPN7"/>
<dbReference type="InterPro" id="IPR004509">
    <property type="entry name" value="Competence_ComEA_HhH"/>
</dbReference>
<dbReference type="SMART" id="SM00278">
    <property type="entry name" value="HhH1"/>
    <property type="match status" value="2"/>
</dbReference>
<dbReference type="InterPro" id="IPR003583">
    <property type="entry name" value="Hlx-hairpin-Hlx_DNA-bd_motif"/>
</dbReference>
<dbReference type="PANTHER" id="PTHR21180">
    <property type="entry name" value="ENDONUCLEASE/EXONUCLEASE/PHOSPHATASE FAMILY DOMAIN-CONTAINING PROTEIN 1"/>
    <property type="match status" value="1"/>
</dbReference>
<feature type="signal peptide" evidence="1">
    <location>
        <begin position="1"/>
        <end position="24"/>
    </location>
</feature>
<name>A0AAU8BPN7_9VIBR</name>
<gene>
    <name evidence="3" type="ORF">PG915_05050</name>
</gene>
<reference evidence="3" key="1">
    <citation type="submission" date="2023-01" db="EMBL/GenBank/DDBJ databases">
        <title>Vibrio sp. CB1-14 genome sequencing.</title>
        <authorList>
            <person name="Otstavnykh N."/>
            <person name="Isaeva M."/>
            <person name="Meleshko D."/>
        </authorList>
    </citation>
    <scope>NUCLEOTIDE SEQUENCE</scope>
    <source>
        <strain evidence="3">CB1-14</strain>
    </source>
</reference>
<keyword evidence="1" id="KW-0732">Signal</keyword>
<dbReference type="GO" id="GO:0006281">
    <property type="term" value="P:DNA repair"/>
    <property type="evidence" value="ECO:0007669"/>
    <property type="project" value="InterPro"/>
</dbReference>
<feature type="domain" description="Helix-hairpin-helix DNA-binding motif class 1" evidence="2">
    <location>
        <begin position="76"/>
        <end position="95"/>
    </location>
</feature>
<dbReference type="InterPro" id="IPR010994">
    <property type="entry name" value="RuvA_2-like"/>
</dbReference>
<dbReference type="InterPro" id="IPR051675">
    <property type="entry name" value="Endo/Exo/Phosphatase_dom_1"/>
</dbReference>
<organism evidence="3">
    <name type="scientific">Vibrio chaetopteri</name>
    <dbReference type="NCBI Taxonomy" id="3016528"/>
    <lineage>
        <taxon>Bacteria</taxon>
        <taxon>Pseudomonadati</taxon>
        <taxon>Pseudomonadota</taxon>
        <taxon>Gammaproteobacteria</taxon>
        <taxon>Vibrionales</taxon>
        <taxon>Vibrionaceae</taxon>
        <taxon>Vibrio</taxon>
    </lineage>
</organism>
<feature type="domain" description="Helix-hairpin-helix DNA-binding motif class 1" evidence="2">
    <location>
        <begin position="46"/>
        <end position="65"/>
    </location>
</feature>
<keyword evidence="3" id="KW-0238">DNA-binding</keyword>
<evidence type="ECO:0000259" key="2">
    <source>
        <dbReference type="SMART" id="SM00278"/>
    </source>
</evidence>
<dbReference type="NCBIfam" id="TIGR00426">
    <property type="entry name" value="competence protein ComEA helix-hairpin-helix repeat region"/>
    <property type="match status" value="1"/>
</dbReference>
<dbReference type="GO" id="GO:0015628">
    <property type="term" value="P:protein secretion by the type II secretion system"/>
    <property type="evidence" value="ECO:0007669"/>
    <property type="project" value="TreeGrafter"/>
</dbReference>
<feature type="chain" id="PRO_5043930372" evidence="1">
    <location>
        <begin position="25"/>
        <end position="98"/>
    </location>
</feature>
<dbReference type="KEGG" id="vck:PG915_05050"/>
<dbReference type="GO" id="GO:0003677">
    <property type="term" value="F:DNA binding"/>
    <property type="evidence" value="ECO:0007669"/>
    <property type="project" value="UniProtKB-KW"/>
</dbReference>
<dbReference type="Pfam" id="PF12836">
    <property type="entry name" value="HHH_3"/>
    <property type="match status" value="1"/>
</dbReference>
<dbReference type="PANTHER" id="PTHR21180:SF32">
    <property type="entry name" value="ENDONUCLEASE_EXONUCLEASE_PHOSPHATASE FAMILY DOMAIN-CONTAINING PROTEIN 1"/>
    <property type="match status" value="1"/>
</dbReference>
<sequence>MMKLLTTLWLAVMLLAAPTATVWAADGDKLEGIDITVNINQAEPEELAELLKGVGIEKAQKIVDYRKQHGKFTSADDLTQVKGIGAATVEKNRDRITL</sequence>
<accession>A0AAU8BPN7</accession>
<proteinExistence type="predicted"/>
<dbReference type="Gene3D" id="1.10.150.280">
    <property type="entry name" value="AF1531-like domain"/>
    <property type="match status" value="1"/>
</dbReference>
<dbReference type="GO" id="GO:0015627">
    <property type="term" value="C:type II protein secretion system complex"/>
    <property type="evidence" value="ECO:0007669"/>
    <property type="project" value="TreeGrafter"/>
</dbReference>
<protein>
    <submittedName>
        <fullName evidence="3">ComEA family DNA-binding protein</fullName>
    </submittedName>
</protein>